<dbReference type="Pfam" id="PF00970">
    <property type="entry name" value="FAD_binding_6"/>
    <property type="match status" value="1"/>
</dbReference>
<dbReference type="SUPFAM" id="SSF63380">
    <property type="entry name" value="Riboflavin synthase domain-like"/>
    <property type="match status" value="1"/>
</dbReference>
<comment type="cofactor">
    <cofactor evidence="2">
        <name>FAD</name>
        <dbReference type="ChEBI" id="CHEBI:57692"/>
    </cofactor>
</comment>
<dbReference type="PANTHER" id="PTHR47354">
    <property type="entry name" value="NADH OXIDOREDUCTASE HCR"/>
    <property type="match status" value="1"/>
</dbReference>
<dbReference type="EC" id="1.14.12.17" evidence="4"/>
<dbReference type="CDD" id="cd19753">
    <property type="entry name" value="Mb-like_oxidoreductase"/>
    <property type="match status" value="1"/>
</dbReference>
<name>A0ABP6SDP3_9ACTN</name>
<keyword evidence="6" id="KW-0521">NADP</keyword>
<organism evidence="15 16">
    <name type="scientific">Streptomyces sannanensis</name>
    <dbReference type="NCBI Taxonomy" id="285536"/>
    <lineage>
        <taxon>Bacteria</taxon>
        <taxon>Bacillati</taxon>
        <taxon>Actinomycetota</taxon>
        <taxon>Actinomycetes</taxon>
        <taxon>Kitasatosporales</taxon>
        <taxon>Streptomycetaceae</taxon>
        <taxon>Streptomyces</taxon>
    </lineage>
</organism>
<dbReference type="PROSITE" id="PS01033">
    <property type="entry name" value="GLOBIN"/>
    <property type="match status" value="1"/>
</dbReference>
<dbReference type="InterPro" id="IPR050415">
    <property type="entry name" value="MRET"/>
</dbReference>
<evidence type="ECO:0000256" key="3">
    <source>
        <dbReference type="ARBA" id="ARBA00006401"/>
    </source>
</evidence>
<dbReference type="SUPFAM" id="SSF46458">
    <property type="entry name" value="Globin-like"/>
    <property type="match status" value="1"/>
</dbReference>
<keyword evidence="5" id="KW-0001">2Fe-2S</keyword>
<evidence type="ECO:0000256" key="10">
    <source>
        <dbReference type="ARBA" id="ARBA00049433"/>
    </source>
</evidence>
<evidence type="ECO:0000256" key="2">
    <source>
        <dbReference type="ARBA" id="ARBA00001974"/>
    </source>
</evidence>
<accession>A0ABP6SDP3</accession>
<dbReference type="EMBL" id="BAAAYL010000001">
    <property type="protein sequence ID" value="GAA3373807.1"/>
    <property type="molecule type" value="Genomic_DNA"/>
</dbReference>
<feature type="domain" description="FAD-binding FR-type" evidence="14">
    <location>
        <begin position="178"/>
        <end position="278"/>
    </location>
</feature>
<dbReference type="InterPro" id="IPR017927">
    <property type="entry name" value="FAD-bd_FR_type"/>
</dbReference>
<dbReference type="InterPro" id="IPR039261">
    <property type="entry name" value="FNR_nucleotide-bd"/>
</dbReference>
<feature type="region of interest" description="Disordered" evidence="12">
    <location>
        <begin position="411"/>
        <end position="432"/>
    </location>
</feature>
<keyword evidence="7" id="KW-0411">Iron-sulfur</keyword>
<dbReference type="Gene3D" id="3.40.50.80">
    <property type="entry name" value="Nucleotide-binding domain of ferredoxin-NADP reductase (FNR) module"/>
    <property type="match status" value="1"/>
</dbReference>
<evidence type="ECO:0000259" key="13">
    <source>
        <dbReference type="PROSITE" id="PS01033"/>
    </source>
</evidence>
<dbReference type="PANTHER" id="PTHR47354:SF5">
    <property type="entry name" value="PROTEIN RFBI"/>
    <property type="match status" value="1"/>
</dbReference>
<dbReference type="Pfam" id="PF00042">
    <property type="entry name" value="Globin"/>
    <property type="match status" value="1"/>
</dbReference>
<evidence type="ECO:0000313" key="16">
    <source>
        <dbReference type="Proteomes" id="UP001499990"/>
    </source>
</evidence>
<dbReference type="InterPro" id="IPR017938">
    <property type="entry name" value="Riboflavin_synthase-like_b-brl"/>
</dbReference>
<dbReference type="PROSITE" id="PS51384">
    <property type="entry name" value="FAD_FR"/>
    <property type="match status" value="1"/>
</dbReference>
<protein>
    <recommendedName>
        <fullName evidence="4">nitric oxide dioxygenase</fullName>
        <ecNumber evidence="4">1.14.12.17</ecNumber>
    </recommendedName>
</protein>
<dbReference type="Pfam" id="PF00175">
    <property type="entry name" value="NAD_binding_1"/>
    <property type="match status" value="1"/>
</dbReference>
<keyword evidence="16" id="KW-1185">Reference proteome</keyword>
<keyword evidence="11" id="KW-0561">Oxygen transport</keyword>
<keyword evidence="11" id="KW-0349">Heme</keyword>
<dbReference type="RefSeq" id="WP_345038588.1">
    <property type="nucleotide sequence ID" value="NZ_BAAAYL010000001.1"/>
</dbReference>
<comment type="similarity">
    <text evidence="11">Belongs to the globin family.</text>
</comment>
<comment type="catalytic activity">
    <reaction evidence="9">
        <text>2 nitric oxide + NADH + 2 O2 = 2 nitrate + NAD(+) + H(+)</text>
        <dbReference type="Rhea" id="RHEA:19469"/>
        <dbReference type="ChEBI" id="CHEBI:15378"/>
        <dbReference type="ChEBI" id="CHEBI:15379"/>
        <dbReference type="ChEBI" id="CHEBI:16480"/>
        <dbReference type="ChEBI" id="CHEBI:17632"/>
        <dbReference type="ChEBI" id="CHEBI:57540"/>
        <dbReference type="ChEBI" id="CHEBI:57945"/>
        <dbReference type="EC" id="1.14.12.17"/>
    </reaction>
</comment>
<keyword evidence="11" id="KW-0813">Transport</keyword>
<dbReference type="Proteomes" id="UP001499990">
    <property type="component" value="Unassembled WGS sequence"/>
</dbReference>
<evidence type="ECO:0000313" key="15">
    <source>
        <dbReference type="EMBL" id="GAA3373807.1"/>
    </source>
</evidence>
<dbReference type="InterPro" id="IPR009050">
    <property type="entry name" value="Globin-like_sf"/>
</dbReference>
<dbReference type="InterPro" id="IPR001433">
    <property type="entry name" value="OxRdtase_FAD/NAD-bd"/>
</dbReference>
<keyword evidence="8" id="KW-0520">NAD</keyword>
<dbReference type="Gene3D" id="1.10.490.10">
    <property type="entry name" value="Globins"/>
    <property type="match status" value="1"/>
</dbReference>
<proteinExistence type="inferred from homology"/>
<comment type="cofactor">
    <cofactor evidence="1">
        <name>heme b</name>
        <dbReference type="ChEBI" id="CHEBI:60344"/>
    </cofactor>
</comment>
<comment type="similarity">
    <text evidence="3">In the C-terminal section; belongs to the flavoprotein pyridine nucleotide cytochrome reductase family.</text>
</comment>
<evidence type="ECO:0000256" key="8">
    <source>
        <dbReference type="ARBA" id="ARBA00023027"/>
    </source>
</evidence>
<evidence type="ECO:0000256" key="11">
    <source>
        <dbReference type="RuleBase" id="RU000356"/>
    </source>
</evidence>
<dbReference type="Gene3D" id="2.40.30.10">
    <property type="entry name" value="Translation factors"/>
    <property type="match status" value="1"/>
</dbReference>
<evidence type="ECO:0000256" key="5">
    <source>
        <dbReference type="ARBA" id="ARBA00022714"/>
    </source>
</evidence>
<feature type="domain" description="Globin" evidence="13">
    <location>
        <begin position="39"/>
        <end position="172"/>
    </location>
</feature>
<feature type="compositionally biased region" description="Low complexity" evidence="12">
    <location>
        <begin position="411"/>
        <end position="426"/>
    </location>
</feature>
<comment type="catalytic activity">
    <reaction evidence="10">
        <text>2 nitric oxide + NADPH + 2 O2 = 2 nitrate + NADP(+) + H(+)</text>
        <dbReference type="Rhea" id="RHEA:19465"/>
        <dbReference type="ChEBI" id="CHEBI:15378"/>
        <dbReference type="ChEBI" id="CHEBI:15379"/>
        <dbReference type="ChEBI" id="CHEBI:16480"/>
        <dbReference type="ChEBI" id="CHEBI:17632"/>
        <dbReference type="ChEBI" id="CHEBI:57783"/>
        <dbReference type="ChEBI" id="CHEBI:58349"/>
        <dbReference type="EC" id="1.14.12.17"/>
    </reaction>
</comment>
<evidence type="ECO:0000259" key="14">
    <source>
        <dbReference type="PROSITE" id="PS51384"/>
    </source>
</evidence>
<gene>
    <name evidence="15" type="ORF">GCM10020367_35200</name>
</gene>
<dbReference type="SUPFAM" id="SSF52343">
    <property type="entry name" value="Ferredoxin reductase-like, C-terminal NADP-linked domain"/>
    <property type="match status" value="1"/>
</dbReference>
<dbReference type="InterPro" id="IPR012292">
    <property type="entry name" value="Globin/Proto"/>
</dbReference>
<evidence type="ECO:0000256" key="6">
    <source>
        <dbReference type="ARBA" id="ARBA00022857"/>
    </source>
</evidence>
<keyword evidence="11" id="KW-0408">Iron</keyword>
<dbReference type="InterPro" id="IPR008333">
    <property type="entry name" value="Cbr1-like_FAD-bd_dom"/>
</dbReference>
<evidence type="ECO:0000256" key="1">
    <source>
        <dbReference type="ARBA" id="ARBA00001970"/>
    </source>
</evidence>
<sequence>MPRDTYHALLARHDAMRLRRNLLSPQSVEDDRGPVAAPYNGIADQQLIMRCLGLVTPFDDLILHLYEVLFERHPYLRSLFPESMEFQRTHLERIFRFLIENLHRPDEVSAVFTQLGRDHRKLGVRPAQYEAFEEALIEALRRRAGRGWTDALGQAWLRALRFAVGAMTEGADSALTEPVAWQATVTEHQLRAPGLAVLRVQTHEPFPYRAGQYAALESPLLPRAWRPYHLARAPRPDGVLEFHVRLAGAGGVSDALVRHTRPGDVLRIGAAHGTMTLDDRPAGDLLLVASGTGWAPMKALLQEVEAWQGEEAEREVHLFLEATALPELYDVAYLHELERRCPWLRVVPVIGEGRGTDGYSPVAEAVSRHGDWSGHLAFVSGPPEMARATVAGLVGAGVPVERIRHDSFSRATAARTAPAGRTASTGMLREGA</sequence>
<keyword evidence="11" id="KW-0479">Metal-binding</keyword>
<evidence type="ECO:0000256" key="7">
    <source>
        <dbReference type="ARBA" id="ARBA00023014"/>
    </source>
</evidence>
<dbReference type="CDD" id="cd06187">
    <property type="entry name" value="O2ase_reductase_like"/>
    <property type="match status" value="1"/>
</dbReference>
<evidence type="ECO:0000256" key="4">
    <source>
        <dbReference type="ARBA" id="ARBA00012229"/>
    </source>
</evidence>
<reference evidence="16" key="1">
    <citation type="journal article" date="2019" name="Int. J. Syst. Evol. Microbiol.">
        <title>The Global Catalogue of Microorganisms (GCM) 10K type strain sequencing project: providing services to taxonomists for standard genome sequencing and annotation.</title>
        <authorList>
            <consortium name="The Broad Institute Genomics Platform"/>
            <consortium name="The Broad Institute Genome Sequencing Center for Infectious Disease"/>
            <person name="Wu L."/>
            <person name="Ma J."/>
        </authorList>
    </citation>
    <scope>NUCLEOTIDE SEQUENCE [LARGE SCALE GENOMIC DNA]</scope>
    <source>
        <strain evidence="16">JCM 9651</strain>
    </source>
</reference>
<evidence type="ECO:0000256" key="9">
    <source>
        <dbReference type="ARBA" id="ARBA00048649"/>
    </source>
</evidence>
<evidence type="ECO:0000256" key="12">
    <source>
        <dbReference type="SAM" id="MobiDB-lite"/>
    </source>
</evidence>
<dbReference type="InterPro" id="IPR000971">
    <property type="entry name" value="Globin"/>
</dbReference>
<comment type="caution">
    <text evidence="15">The sequence shown here is derived from an EMBL/GenBank/DDBJ whole genome shotgun (WGS) entry which is preliminary data.</text>
</comment>
<dbReference type="PRINTS" id="PR00410">
    <property type="entry name" value="PHEHYDRXLASE"/>
</dbReference>